<sequence>MIYDITTPQYQQFLRSCGRRREDYVKGSSTGFSGNKQTTKPAGAASTGL</sequence>
<evidence type="ECO:0000313" key="2">
    <source>
        <dbReference type="EMBL" id="RHW69740.1"/>
    </source>
</evidence>
<dbReference type="AlphaFoldDB" id="A0A3L6L5N4"/>
<dbReference type="EMBL" id="QSBY01000010">
    <property type="protein sequence ID" value="RHW69740.1"/>
    <property type="molecule type" value="Genomic_DNA"/>
</dbReference>
<reference evidence="2 3" key="1">
    <citation type="submission" date="2018-09" db="EMBL/GenBank/DDBJ databases">
        <title>whole genome sequence of T. equiperdum IVM-t1 strain.</title>
        <authorList>
            <person name="Suganuma K."/>
        </authorList>
    </citation>
    <scope>NUCLEOTIDE SEQUENCE [LARGE SCALE GENOMIC DNA]</scope>
    <source>
        <strain evidence="2 3">IVM-t1</strain>
    </source>
</reference>
<feature type="region of interest" description="Disordered" evidence="1">
    <location>
        <begin position="24"/>
        <end position="49"/>
    </location>
</feature>
<proteinExistence type="predicted"/>
<comment type="caution">
    <text evidence="2">The sequence shown here is derived from an EMBL/GenBank/DDBJ whole genome shotgun (WGS) entry which is preliminary data.</text>
</comment>
<organism evidence="2 3">
    <name type="scientific">Trypanosoma brucei equiperdum</name>
    <dbReference type="NCBI Taxonomy" id="630700"/>
    <lineage>
        <taxon>Eukaryota</taxon>
        <taxon>Discoba</taxon>
        <taxon>Euglenozoa</taxon>
        <taxon>Kinetoplastea</taxon>
        <taxon>Metakinetoplastina</taxon>
        <taxon>Trypanosomatida</taxon>
        <taxon>Trypanosomatidae</taxon>
        <taxon>Trypanosoma</taxon>
    </lineage>
</organism>
<dbReference type="Proteomes" id="UP000266743">
    <property type="component" value="Chromosome 10"/>
</dbReference>
<evidence type="ECO:0000313" key="3">
    <source>
        <dbReference type="Proteomes" id="UP000266743"/>
    </source>
</evidence>
<feature type="compositionally biased region" description="Polar residues" evidence="1">
    <location>
        <begin position="27"/>
        <end position="40"/>
    </location>
</feature>
<evidence type="ECO:0000256" key="1">
    <source>
        <dbReference type="SAM" id="MobiDB-lite"/>
    </source>
</evidence>
<accession>A0A3L6L5N4</accession>
<name>A0A3L6L5N4_9TRYP</name>
<protein>
    <submittedName>
        <fullName evidence="2">Uncharacterized protein</fullName>
    </submittedName>
</protein>
<gene>
    <name evidence="2" type="ORF">DPX39_100097400</name>
</gene>